<comment type="function">
    <text evidence="12">Component of the Mediator complex, a coactivator involved in the regulated transcription of nearly all RNA polymerase II-dependent genes. Mediator functions as a bridge to convey information from gene-specific regulatory proteins to the basal RNA polymerase II transcription machinery. Mediator is recruited to promoters by direct interactions with regulatory proteins and serves as a scaffold for the assembly of a functional preinitiation complex with RNA polymerase II and the general transcription factors.</text>
</comment>
<name>A0A1A9V7B1_GLOAU</name>
<organism evidence="15 16">
    <name type="scientific">Glossina austeni</name>
    <name type="common">Savannah tsetse fly</name>
    <dbReference type="NCBI Taxonomy" id="7395"/>
    <lineage>
        <taxon>Eukaryota</taxon>
        <taxon>Metazoa</taxon>
        <taxon>Ecdysozoa</taxon>
        <taxon>Arthropoda</taxon>
        <taxon>Hexapoda</taxon>
        <taxon>Insecta</taxon>
        <taxon>Pterygota</taxon>
        <taxon>Neoptera</taxon>
        <taxon>Endopterygota</taxon>
        <taxon>Diptera</taxon>
        <taxon>Brachycera</taxon>
        <taxon>Muscomorpha</taxon>
        <taxon>Hippoboscoidea</taxon>
        <taxon>Glossinidae</taxon>
        <taxon>Glossina</taxon>
    </lineage>
</organism>
<evidence type="ECO:0000256" key="2">
    <source>
        <dbReference type="ARBA" id="ARBA00010606"/>
    </source>
</evidence>
<keyword evidence="16" id="KW-1185">Reference proteome</keyword>
<reference evidence="15" key="1">
    <citation type="submission" date="2020-05" db="UniProtKB">
        <authorList>
            <consortium name="EnsemblMetazoa"/>
        </authorList>
    </citation>
    <scope>IDENTIFICATION</scope>
    <source>
        <strain evidence="15">TTRI</strain>
    </source>
</reference>
<protein>
    <recommendedName>
        <fullName evidence="4">Mediator of RNA polymerase II transcription subunit 30</fullName>
        <ecNumber evidence="3">2.7.7.6</ecNumber>
    </recommendedName>
    <alternativeName>
        <fullName evidence="13">Mediator complex subunit 30</fullName>
    </alternativeName>
</protein>
<keyword evidence="9" id="KW-0010">Activator</keyword>
<keyword evidence="8" id="KW-0805">Transcription regulation</keyword>
<dbReference type="GO" id="GO:0003677">
    <property type="term" value="F:DNA binding"/>
    <property type="evidence" value="ECO:0007669"/>
    <property type="project" value="InterPro"/>
</dbReference>
<keyword evidence="5" id="KW-0240">DNA-directed RNA polymerase</keyword>
<evidence type="ECO:0000256" key="1">
    <source>
        <dbReference type="ARBA" id="ARBA00004123"/>
    </source>
</evidence>
<evidence type="ECO:0000256" key="13">
    <source>
        <dbReference type="ARBA" id="ARBA00031981"/>
    </source>
</evidence>
<dbReference type="AlphaFoldDB" id="A0A1A9V7B1"/>
<evidence type="ECO:0000313" key="15">
    <source>
        <dbReference type="EnsemblMetazoa" id="GAUT028222-PA"/>
    </source>
</evidence>
<evidence type="ECO:0000256" key="3">
    <source>
        <dbReference type="ARBA" id="ARBA00012418"/>
    </source>
</evidence>
<evidence type="ECO:0000256" key="12">
    <source>
        <dbReference type="ARBA" id="ARBA00025687"/>
    </source>
</evidence>
<evidence type="ECO:0000256" key="8">
    <source>
        <dbReference type="ARBA" id="ARBA00023015"/>
    </source>
</evidence>
<evidence type="ECO:0000256" key="11">
    <source>
        <dbReference type="ARBA" id="ARBA00023242"/>
    </source>
</evidence>
<dbReference type="GO" id="GO:0005634">
    <property type="term" value="C:nucleus"/>
    <property type="evidence" value="ECO:0007669"/>
    <property type="project" value="UniProtKB-SubCell"/>
</dbReference>
<dbReference type="InterPro" id="IPR021019">
    <property type="entry name" value="Mediator_Med30_met"/>
</dbReference>
<evidence type="ECO:0000259" key="14">
    <source>
        <dbReference type="Pfam" id="PF04563"/>
    </source>
</evidence>
<sequence>MLNYGLQSVVNICKRNNTLQHPSENPIMIKTKICNLGPLRTAEMIRDGEHDFELRGIFIIKGHEKIKFSLLLRTQTTANRDNSTIKKVQDHFRTTQLLFKRMGLIYERWNHGCLGYLQVESLIPFKDKPEHRKALQENQELINSYNFINLTCVDAHFLSDETMQAFQNRDNE</sequence>
<dbReference type="EnsemblMetazoa" id="GAUT028222-RA">
    <property type="protein sequence ID" value="GAUT028222-PA"/>
    <property type="gene ID" value="GAUT028222"/>
</dbReference>
<keyword evidence="11" id="KW-0539">Nucleus</keyword>
<evidence type="ECO:0000256" key="5">
    <source>
        <dbReference type="ARBA" id="ARBA00022478"/>
    </source>
</evidence>
<dbReference type="Pfam" id="PF11315">
    <property type="entry name" value="Med30"/>
    <property type="match status" value="1"/>
</dbReference>
<accession>A0A1A9V7B1</accession>
<dbReference type="GO" id="GO:0003899">
    <property type="term" value="F:DNA-directed RNA polymerase activity"/>
    <property type="evidence" value="ECO:0007669"/>
    <property type="project" value="UniProtKB-EC"/>
</dbReference>
<dbReference type="GO" id="GO:0000428">
    <property type="term" value="C:DNA-directed RNA polymerase complex"/>
    <property type="evidence" value="ECO:0007669"/>
    <property type="project" value="UniProtKB-KW"/>
</dbReference>
<comment type="subcellular location">
    <subcellularLocation>
        <location evidence="1">Nucleus</location>
    </subcellularLocation>
</comment>
<feature type="domain" description="RNA polymerase beta subunit protrusion" evidence="14">
    <location>
        <begin position="26"/>
        <end position="67"/>
    </location>
</feature>
<dbReference type="Proteomes" id="UP000078200">
    <property type="component" value="Unassembled WGS sequence"/>
</dbReference>
<keyword evidence="10" id="KW-0804">Transcription</keyword>
<comment type="similarity">
    <text evidence="2">Belongs to the Mediator complex subunit 30 family.</text>
</comment>
<dbReference type="SUPFAM" id="SSF64484">
    <property type="entry name" value="beta and beta-prime subunits of DNA dependent RNA-polymerase"/>
    <property type="match status" value="1"/>
</dbReference>
<dbReference type="Pfam" id="PF04563">
    <property type="entry name" value="RNA_pol_Rpb2_1"/>
    <property type="match status" value="1"/>
</dbReference>
<evidence type="ECO:0000313" key="16">
    <source>
        <dbReference type="Proteomes" id="UP000078200"/>
    </source>
</evidence>
<evidence type="ECO:0000256" key="7">
    <source>
        <dbReference type="ARBA" id="ARBA00022695"/>
    </source>
</evidence>
<dbReference type="GO" id="GO:0006351">
    <property type="term" value="P:DNA-templated transcription"/>
    <property type="evidence" value="ECO:0007669"/>
    <property type="project" value="InterPro"/>
</dbReference>
<keyword evidence="6" id="KW-0808">Transferase</keyword>
<keyword evidence="7" id="KW-0548">Nucleotidyltransferase</keyword>
<evidence type="ECO:0000256" key="9">
    <source>
        <dbReference type="ARBA" id="ARBA00023159"/>
    </source>
</evidence>
<dbReference type="InterPro" id="IPR007644">
    <property type="entry name" value="RNA_pol_bsu_protrusion"/>
</dbReference>
<evidence type="ECO:0000256" key="6">
    <source>
        <dbReference type="ARBA" id="ARBA00022679"/>
    </source>
</evidence>
<evidence type="ECO:0000256" key="10">
    <source>
        <dbReference type="ARBA" id="ARBA00023163"/>
    </source>
</evidence>
<evidence type="ECO:0000256" key="4">
    <source>
        <dbReference type="ARBA" id="ARBA00019664"/>
    </source>
</evidence>
<dbReference type="EC" id="2.7.7.6" evidence="3"/>
<proteinExistence type="inferred from homology"/>
<dbReference type="VEuPathDB" id="VectorBase:GAUT028222"/>
<dbReference type="STRING" id="7395.A0A1A9V7B1"/>